<dbReference type="EMBL" id="KU726251">
    <property type="protein sequence ID" value="AMR59783.1"/>
    <property type="molecule type" value="Genomic_DNA"/>
</dbReference>
<protein>
    <submittedName>
        <fullName evidence="2">Uncharacterized protein</fullName>
    </submittedName>
</protein>
<evidence type="ECO:0000313" key="2">
    <source>
        <dbReference type="EMBL" id="AMR59783.1"/>
    </source>
</evidence>
<accession>A0A142IIJ5</accession>
<sequence>MFGLFQEKKQLRRQLEILELELSLSKTELEISKEAWKRNLDESFEERRKLTRLLSEEQSKNRKLEDELRDARRDADLRDKMLGWNLGALIYFIEQRWEPKTLLELLYEKLSCVGKRSAAIEYFRSHGFEVKDE</sequence>
<evidence type="ECO:0000313" key="3">
    <source>
        <dbReference type="Proteomes" id="UP000223976"/>
    </source>
</evidence>
<evidence type="ECO:0000256" key="1">
    <source>
        <dbReference type="SAM" id="Coils"/>
    </source>
</evidence>
<proteinExistence type="predicted"/>
<reference evidence="2 3" key="1">
    <citation type="submission" date="2016-02" db="EMBL/GenBank/DDBJ databases">
        <title>Complete genome sequence of a polyvalent bacteriophage, SEGD1, simultaneously inhibiting both Salmonella enterica and Escherichia coli O157:H7.</title>
        <authorList>
            <person name="Fan J."/>
            <person name="Ma J."/>
        </authorList>
    </citation>
    <scope>NUCLEOTIDE SEQUENCE [LARGE SCALE GENOMIC DNA]</scope>
</reference>
<feature type="coiled-coil region" evidence="1">
    <location>
        <begin position="1"/>
        <end position="74"/>
    </location>
</feature>
<gene>
    <name evidence="2" type="ORF">SEGD1_136</name>
</gene>
<keyword evidence="1" id="KW-0175">Coiled coil</keyword>
<organism evidence="2 3">
    <name type="scientific">Enterobacteria phage SEGD1</name>
    <dbReference type="NCBI Taxonomy" id="1805456"/>
    <lineage>
        <taxon>Viruses</taxon>
        <taxon>Duplodnaviria</taxon>
        <taxon>Heunggongvirae</taxon>
        <taxon>Uroviricota</taxon>
        <taxon>Caudoviricetes</taxon>
        <taxon>Chimalliviridae</taxon>
        <taxon>Seoulvirus</taxon>
        <taxon>Seoulvirus SPN3US</taxon>
    </lineage>
</organism>
<name>A0A142IIJ5_9CAUD</name>
<dbReference type="Proteomes" id="UP000223976">
    <property type="component" value="Segment"/>
</dbReference>